<accession>A0A4C1W9S5</accession>
<proteinExistence type="predicted"/>
<evidence type="ECO:0000256" key="1">
    <source>
        <dbReference type="SAM" id="MobiDB-lite"/>
    </source>
</evidence>
<name>A0A4C1W9S5_EUMVA</name>
<sequence length="106" mass="11752">MNPFISSTHKANISAGGVAASYENAMNLKREQPNKQMNKRTGRQLARSEPAGHDMFLMSVEFTFSANYFTTASNEIVQLQVFRAVNSEDLSQGDLHYGEVVHAQSV</sequence>
<feature type="region of interest" description="Disordered" evidence="1">
    <location>
        <begin position="29"/>
        <end position="48"/>
    </location>
</feature>
<evidence type="ECO:0000313" key="2">
    <source>
        <dbReference type="EMBL" id="GBP46885.1"/>
    </source>
</evidence>
<evidence type="ECO:0000313" key="3">
    <source>
        <dbReference type="Proteomes" id="UP000299102"/>
    </source>
</evidence>
<protein>
    <submittedName>
        <fullName evidence="2">Uncharacterized protein</fullName>
    </submittedName>
</protein>
<reference evidence="2 3" key="1">
    <citation type="journal article" date="2019" name="Commun. Biol.">
        <title>The bagworm genome reveals a unique fibroin gene that provides high tensile strength.</title>
        <authorList>
            <person name="Kono N."/>
            <person name="Nakamura H."/>
            <person name="Ohtoshi R."/>
            <person name="Tomita M."/>
            <person name="Numata K."/>
            <person name="Arakawa K."/>
        </authorList>
    </citation>
    <scope>NUCLEOTIDE SEQUENCE [LARGE SCALE GENOMIC DNA]</scope>
</reference>
<keyword evidence="3" id="KW-1185">Reference proteome</keyword>
<dbReference type="AlphaFoldDB" id="A0A4C1W9S5"/>
<dbReference type="Proteomes" id="UP000299102">
    <property type="component" value="Unassembled WGS sequence"/>
</dbReference>
<organism evidence="2 3">
    <name type="scientific">Eumeta variegata</name>
    <name type="common">Bagworm moth</name>
    <name type="synonym">Eumeta japonica</name>
    <dbReference type="NCBI Taxonomy" id="151549"/>
    <lineage>
        <taxon>Eukaryota</taxon>
        <taxon>Metazoa</taxon>
        <taxon>Ecdysozoa</taxon>
        <taxon>Arthropoda</taxon>
        <taxon>Hexapoda</taxon>
        <taxon>Insecta</taxon>
        <taxon>Pterygota</taxon>
        <taxon>Neoptera</taxon>
        <taxon>Endopterygota</taxon>
        <taxon>Lepidoptera</taxon>
        <taxon>Glossata</taxon>
        <taxon>Ditrysia</taxon>
        <taxon>Tineoidea</taxon>
        <taxon>Psychidae</taxon>
        <taxon>Oiketicinae</taxon>
        <taxon>Eumeta</taxon>
    </lineage>
</organism>
<dbReference type="EMBL" id="BGZK01000491">
    <property type="protein sequence ID" value="GBP46885.1"/>
    <property type="molecule type" value="Genomic_DNA"/>
</dbReference>
<comment type="caution">
    <text evidence="2">The sequence shown here is derived from an EMBL/GenBank/DDBJ whole genome shotgun (WGS) entry which is preliminary data.</text>
</comment>
<gene>
    <name evidence="2" type="ORF">EVAR_37789_1</name>
</gene>